<proteinExistence type="predicted"/>
<evidence type="ECO:0000256" key="3">
    <source>
        <dbReference type="PROSITE-ProRule" id="PRU00023"/>
    </source>
</evidence>
<protein>
    <submittedName>
        <fullName evidence="4">Ankyrin repeats (3 copies)</fullName>
    </submittedName>
</protein>
<dbReference type="GO" id="GO:0051059">
    <property type="term" value="F:NF-kappaB binding"/>
    <property type="evidence" value="ECO:0007669"/>
    <property type="project" value="TreeGrafter"/>
</dbReference>
<dbReference type="InterPro" id="IPR051070">
    <property type="entry name" value="NF-kappa-B_inhibitor"/>
</dbReference>
<sequence length="670" mass="76854">MSNLPQTKIFIKNYTILKTTTQFTLTKMTTDKLESLSEQQTFEQIIKSIKEENLNDLKELLVHARDKRFINLPTRQDENGNTVFHHAIMQAKPEIMRILSAYEAGFESSYGIENNEGKTPYQCLLDLPEDKSEFKEKGKVLLGPSPSWKQSYILNQFRLYLYIQQKEHPELYSERDVLAIINNLKTGHCNGFSAIWLQGWFDGQESRFRDLFEPIVNWDKSKSSLNERLIRQFEYAILLTRSYQMDAQMPELRESEERTFYESIALVEEHHQKTVQHFLRNFATPENEGKNFIFVNMATGSQMLSAVYSKGKIFLYPHGEEQNKDACIDSFEVSNEEGISFAASEISKYSSPWNFHKKLFKESQSFKIQNPKNWEQIWDKEHYQQEATFDSTVTLELLQEFLENIAVPENNGKGFNFYIGASGGGSQGHIISAAYRDGRFFIYDSNYPGKEDGAGPLVKSFDLSNKRGCSDAALEIRQCLHDRISTTPGNSFRVGLCAFDKKGNVPGKYKSFEEMKARAIYQLALKGEPVDPILFVNNIDFIHQQLSPNELDIFYQRVKFDETKINQQIDSFTTPLAAAIMNDYPQAVRALLKGGANPNLAHNEYGDTPLLLAKKNIQYNSGYGDIVSLMERKSEKQKNSSKRTIQTEYTLDSDNSVKKVDENTSSIKPS</sequence>
<dbReference type="Pfam" id="PF00023">
    <property type="entry name" value="Ank"/>
    <property type="match status" value="1"/>
</dbReference>
<dbReference type="SUPFAM" id="SSF48403">
    <property type="entry name" value="Ankyrin repeat"/>
    <property type="match status" value="1"/>
</dbReference>
<dbReference type="EMBL" id="LS483412">
    <property type="protein sequence ID" value="SQG91252.1"/>
    <property type="molecule type" value="Genomic_DNA"/>
</dbReference>
<dbReference type="SMART" id="SM00248">
    <property type="entry name" value="ANK"/>
    <property type="match status" value="3"/>
</dbReference>
<name>A0AAX2IZD0_LEGPN</name>
<evidence type="ECO:0000256" key="2">
    <source>
        <dbReference type="ARBA" id="ARBA00023043"/>
    </source>
</evidence>
<gene>
    <name evidence="4" type="ORF">NCTC12272_02465</name>
</gene>
<dbReference type="Proteomes" id="UP000249566">
    <property type="component" value="Chromosome 1"/>
</dbReference>
<organism evidence="4 5">
    <name type="scientific">Legionella pneumophila subsp. pascullei</name>
    <dbReference type="NCBI Taxonomy" id="91890"/>
    <lineage>
        <taxon>Bacteria</taxon>
        <taxon>Pseudomonadati</taxon>
        <taxon>Pseudomonadota</taxon>
        <taxon>Gammaproteobacteria</taxon>
        <taxon>Legionellales</taxon>
        <taxon>Legionellaceae</taxon>
        <taxon>Legionella</taxon>
    </lineage>
</organism>
<dbReference type="AlphaFoldDB" id="A0AAX2IZD0"/>
<dbReference type="PROSITE" id="PS50088">
    <property type="entry name" value="ANK_REPEAT"/>
    <property type="match status" value="1"/>
</dbReference>
<evidence type="ECO:0000256" key="1">
    <source>
        <dbReference type="ARBA" id="ARBA00022737"/>
    </source>
</evidence>
<keyword evidence="1" id="KW-0677">Repeat</keyword>
<reference evidence="4 5" key="1">
    <citation type="submission" date="2018-06" db="EMBL/GenBank/DDBJ databases">
        <authorList>
            <consortium name="Pathogen Informatics"/>
            <person name="Doyle S."/>
        </authorList>
    </citation>
    <scope>NUCLEOTIDE SEQUENCE [LARGE SCALE GENOMIC DNA]</scope>
    <source>
        <strain evidence="4 5">NCTC12272</strain>
    </source>
</reference>
<dbReference type="Gene3D" id="1.25.40.20">
    <property type="entry name" value="Ankyrin repeat-containing domain"/>
    <property type="match status" value="2"/>
</dbReference>
<dbReference type="InterPro" id="IPR002110">
    <property type="entry name" value="Ankyrin_rpt"/>
</dbReference>
<evidence type="ECO:0000313" key="4">
    <source>
        <dbReference type="EMBL" id="SQG91252.1"/>
    </source>
</evidence>
<keyword evidence="2 3" id="KW-0040">ANK repeat</keyword>
<dbReference type="GO" id="GO:0005829">
    <property type="term" value="C:cytosol"/>
    <property type="evidence" value="ECO:0007669"/>
    <property type="project" value="TreeGrafter"/>
</dbReference>
<dbReference type="GO" id="GO:0071356">
    <property type="term" value="P:cellular response to tumor necrosis factor"/>
    <property type="evidence" value="ECO:0007669"/>
    <property type="project" value="TreeGrafter"/>
</dbReference>
<dbReference type="PANTHER" id="PTHR46680">
    <property type="entry name" value="NF-KAPPA-B INHIBITOR ALPHA"/>
    <property type="match status" value="1"/>
</dbReference>
<feature type="repeat" description="ANK" evidence="3">
    <location>
        <begin position="571"/>
        <end position="603"/>
    </location>
</feature>
<dbReference type="InterPro" id="IPR036770">
    <property type="entry name" value="Ankyrin_rpt-contain_sf"/>
</dbReference>
<evidence type="ECO:0000313" key="5">
    <source>
        <dbReference type="Proteomes" id="UP000249566"/>
    </source>
</evidence>
<dbReference type="PANTHER" id="PTHR46680:SF1">
    <property type="entry name" value="NF-KAPPA-B INHIBITOR ALPHA"/>
    <property type="match status" value="1"/>
</dbReference>
<accession>A0AAX2IZD0</accession>